<reference evidence="2 3" key="1">
    <citation type="submission" date="2019-07" db="EMBL/GenBank/DDBJ databases">
        <title>R&amp;d 2014.</title>
        <authorList>
            <person name="Klenk H.-P."/>
        </authorList>
    </citation>
    <scope>NUCLEOTIDE SEQUENCE [LARGE SCALE GENOMIC DNA]</scope>
    <source>
        <strain evidence="2 3">DSM 43194</strain>
    </source>
</reference>
<dbReference type="EMBL" id="VLJV01000001">
    <property type="protein sequence ID" value="TWH22963.1"/>
    <property type="molecule type" value="Genomic_DNA"/>
</dbReference>
<evidence type="ECO:0000313" key="2">
    <source>
        <dbReference type="EMBL" id="TWH22963.1"/>
    </source>
</evidence>
<dbReference type="AlphaFoldDB" id="A0A660CMT8"/>
<evidence type="ECO:0000313" key="3">
    <source>
        <dbReference type="Proteomes" id="UP000317303"/>
    </source>
</evidence>
<accession>A0A660CMT8</accession>
<sequence>MIREIVGVPCEHEPMEGTVDGESPVEDMRASGELQPAERGTGSFSCLPDPAPVDFSGSDELQRVRDEERY</sequence>
<feature type="region of interest" description="Disordered" evidence="1">
    <location>
        <begin position="1"/>
        <end position="70"/>
    </location>
</feature>
<feature type="compositionally biased region" description="Basic and acidic residues" evidence="1">
    <location>
        <begin position="60"/>
        <end position="70"/>
    </location>
</feature>
<protein>
    <submittedName>
        <fullName evidence="2">Uncharacterized protein</fullName>
    </submittedName>
</protein>
<keyword evidence="3" id="KW-1185">Reference proteome</keyword>
<dbReference type="Proteomes" id="UP000317303">
    <property type="component" value="Unassembled WGS sequence"/>
</dbReference>
<gene>
    <name evidence="2" type="ORF">JD82_04855</name>
</gene>
<proteinExistence type="predicted"/>
<name>A0A660CMT8_9PSEU</name>
<organism evidence="2 3">
    <name type="scientific">Prauserella rugosa</name>
    <dbReference type="NCBI Taxonomy" id="43354"/>
    <lineage>
        <taxon>Bacteria</taxon>
        <taxon>Bacillati</taxon>
        <taxon>Actinomycetota</taxon>
        <taxon>Actinomycetes</taxon>
        <taxon>Pseudonocardiales</taxon>
        <taxon>Pseudonocardiaceae</taxon>
        <taxon>Prauserella</taxon>
    </lineage>
</organism>
<comment type="caution">
    <text evidence="2">The sequence shown here is derived from an EMBL/GenBank/DDBJ whole genome shotgun (WGS) entry which is preliminary data.</text>
</comment>
<evidence type="ECO:0000256" key="1">
    <source>
        <dbReference type="SAM" id="MobiDB-lite"/>
    </source>
</evidence>